<dbReference type="PROSITE" id="PS51898">
    <property type="entry name" value="TYR_RECOMBINASE"/>
    <property type="match status" value="1"/>
</dbReference>
<gene>
    <name evidence="7" type="ORF">GGR91_002257</name>
</gene>
<dbReference type="SUPFAM" id="SSF56349">
    <property type="entry name" value="DNA breaking-rejoining enzymes"/>
    <property type="match status" value="1"/>
</dbReference>
<accession>A0A840B0V3</accession>
<dbReference type="PROSITE" id="PS51900">
    <property type="entry name" value="CB"/>
    <property type="match status" value="1"/>
</dbReference>
<proteinExistence type="predicted"/>
<name>A0A840B0V3_9SPHN</name>
<dbReference type="InterPro" id="IPR011010">
    <property type="entry name" value="DNA_brk_join_enz"/>
</dbReference>
<evidence type="ECO:0000313" key="8">
    <source>
        <dbReference type="Proteomes" id="UP000581447"/>
    </source>
</evidence>
<evidence type="ECO:0000256" key="1">
    <source>
        <dbReference type="ARBA" id="ARBA00022908"/>
    </source>
</evidence>
<dbReference type="InterPro" id="IPR044068">
    <property type="entry name" value="CB"/>
</dbReference>
<keyword evidence="2 4" id="KW-0238">DNA-binding</keyword>
<dbReference type="GO" id="GO:0003677">
    <property type="term" value="F:DNA binding"/>
    <property type="evidence" value="ECO:0007669"/>
    <property type="project" value="UniProtKB-UniRule"/>
</dbReference>
<comment type="caution">
    <text evidence="7">The sequence shown here is derived from an EMBL/GenBank/DDBJ whole genome shotgun (WGS) entry which is preliminary data.</text>
</comment>
<keyword evidence="1" id="KW-0229">DNA integration</keyword>
<feature type="domain" description="Tyr recombinase" evidence="5">
    <location>
        <begin position="106"/>
        <end position="297"/>
    </location>
</feature>
<keyword evidence="3" id="KW-0233">DNA recombination</keyword>
<feature type="domain" description="Core-binding (CB)" evidence="6">
    <location>
        <begin position="1"/>
        <end position="80"/>
    </location>
</feature>
<dbReference type="PANTHER" id="PTHR34605">
    <property type="entry name" value="PHAGE_INTEGRASE DOMAIN-CONTAINING PROTEIN"/>
    <property type="match status" value="1"/>
</dbReference>
<dbReference type="EMBL" id="JACIEA010000004">
    <property type="protein sequence ID" value="MBB3943988.1"/>
    <property type="molecule type" value="Genomic_DNA"/>
</dbReference>
<dbReference type="Gene3D" id="1.10.150.130">
    <property type="match status" value="1"/>
</dbReference>
<dbReference type="RefSeq" id="WP_183942292.1">
    <property type="nucleotide sequence ID" value="NZ_BAABBG010000003.1"/>
</dbReference>
<dbReference type="SUPFAM" id="SSF47823">
    <property type="entry name" value="lambda integrase-like, N-terminal domain"/>
    <property type="match status" value="1"/>
</dbReference>
<dbReference type="PANTHER" id="PTHR34605:SF3">
    <property type="entry name" value="P CELL-TYPE AGGLUTINATION PROTEIN MAP4-LIKE-RELATED"/>
    <property type="match status" value="1"/>
</dbReference>
<evidence type="ECO:0000313" key="7">
    <source>
        <dbReference type="EMBL" id="MBB3943988.1"/>
    </source>
</evidence>
<evidence type="ECO:0000256" key="4">
    <source>
        <dbReference type="PROSITE-ProRule" id="PRU01248"/>
    </source>
</evidence>
<organism evidence="7 8">
    <name type="scientific">Sphingorhabdus rigui</name>
    <dbReference type="NCBI Taxonomy" id="1282858"/>
    <lineage>
        <taxon>Bacteria</taxon>
        <taxon>Pseudomonadati</taxon>
        <taxon>Pseudomonadota</taxon>
        <taxon>Alphaproteobacteria</taxon>
        <taxon>Sphingomonadales</taxon>
        <taxon>Sphingomonadaceae</taxon>
        <taxon>Sphingorhabdus</taxon>
    </lineage>
</organism>
<dbReference type="Gene3D" id="1.10.443.10">
    <property type="entry name" value="Intergrase catalytic core"/>
    <property type="match status" value="1"/>
</dbReference>
<evidence type="ECO:0000259" key="5">
    <source>
        <dbReference type="PROSITE" id="PS51898"/>
    </source>
</evidence>
<dbReference type="InterPro" id="IPR002104">
    <property type="entry name" value="Integrase_catalytic"/>
</dbReference>
<dbReference type="InterPro" id="IPR013762">
    <property type="entry name" value="Integrase-like_cat_sf"/>
</dbReference>
<evidence type="ECO:0000256" key="3">
    <source>
        <dbReference type="ARBA" id="ARBA00023172"/>
    </source>
</evidence>
<evidence type="ECO:0000259" key="6">
    <source>
        <dbReference type="PROSITE" id="PS51900"/>
    </source>
</evidence>
<keyword evidence="8" id="KW-1185">Reference proteome</keyword>
<reference evidence="7 8" key="1">
    <citation type="submission" date="2020-08" db="EMBL/GenBank/DDBJ databases">
        <title>Genomic Encyclopedia of Type Strains, Phase IV (KMG-IV): sequencing the most valuable type-strain genomes for metagenomic binning, comparative biology and taxonomic classification.</title>
        <authorList>
            <person name="Goeker M."/>
        </authorList>
    </citation>
    <scope>NUCLEOTIDE SEQUENCE [LARGE SCALE GENOMIC DNA]</scope>
    <source>
        <strain evidence="7 8">DSM 29050</strain>
    </source>
</reference>
<sequence>MPDWRREFKRLEGAYAPATLRAYYTDVQKFTDYCDVEGLQPFPANAHTVCNFIAAQGEGLRPGSVRRCLCAIRKIHLLLRLPDPTADEDVNLAMRRLRRTKLGRPRQAKGMTRAHLEQCLAVQPDSPWGLRNRALLSLGYDLLTRRSELVALMTDDIEFRNDGTLRAMIRRGKTDPFGMGRIGFTSRRSAQMVREWLAWRGGDIAPLFCGIYRGKAINRSLETTKVKLIVKEAVTAAGLPPEEVAEFSSHSLRVGAAQELLRAGFDTAAIMRAGGWRSTNVLARYLEFAEHNVWETR</sequence>
<dbReference type="AlphaFoldDB" id="A0A840B0V3"/>
<dbReference type="Pfam" id="PF00589">
    <property type="entry name" value="Phage_integrase"/>
    <property type="match status" value="1"/>
</dbReference>
<dbReference type="GO" id="GO:0006310">
    <property type="term" value="P:DNA recombination"/>
    <property type="evidence" value="ECO:0007669"/>
    <property type="project" value="UniProtKB-KW"/>
</dbReference>
<evidence type="ECO:0000256" key="2">
    <source>
        <dbReference type="ARBA" id="ARBA00023125"/>
    </source>
</evidence>
<dbReference type="InterPro" id="IPR052925">
    <property type="entry name" value="Phage_Integrase-like_Recomb"/>
</dbReference>
<dbReference type="InterPro" id="IPR010998">
    <property type="entry name" value="Integrase_recombinase_N"/>
</dbReference>
<protein>
    <submittedName>
        <fullName evidence="7">Site-specific recombinase XerD</fullName>
    </submittedName>
</protein>
<dbReference type="Proteomes" id="UP000581447">
    <property type="component" value="Unassembled WGS sequence"/>
</dbReference>
<dbReference type="GO" id="GO:0015074">
    <property type="term" value="P:DNA integration"/>
    <property type="evidence" value="ECO:0007669"/>
    <property type="project" value="UniProtKB-KW"/>
</dbReference>